<proteinExistence type="predicted"/>
<organism evidence="2 3">
    <name type="scientific">Gallaecimonas xiamenensis 3-C-1</name>
    <dbReference type="NCBI Taxonomy" id="745411"/>
    <lineage>
        <taxon>Bacteria</taxon>
        <taxon>Pseudomonadati</taxon>
        <taxon>Pseudomonadota</taxon>
        <taxon>Gammaproteobacteria</taxon>
        <taxon>Enterobacterales</taxon>
        <taxon>Gallaecimonadaceae</taxon>
        <taxon>Gallaecimonas</taxon>
    </lineage>
</organism>
<name>K2J7F6_9GAMM</name>
<dbReference type="RefSeq" id="WP_008485329.1">
    <property type="nucleotide sequence ID" value="NZ_AMRI01000018.1"/>
</dbReference>
<keyword evidence="3" id="KW-1185">Reference proteome</keyword>
<dbReference type="PATRIC" id="fig|745411.4.peg.2538"/>
<evidence type="ECO:0000259" key="1">
    <source>
        <dbReference type="Pfam" id="PF18796"/>
    </source>
</evidence>
<dbReference type="EMBL" id="AMRI01000018">
    <property type="protein sequence ID" value="EKE71053.1"/>
    <property type="molecule type" value="Genomic_DNA"/>
</dbReference>
<evidence type="ECO:0000313" key="3">
    <source>
        <dbReference type="Proteomes" id="UP000006755"/>
    </source>
</evidence>
<protein>
    <recommendedName>
        <fullName evidence="1">Large polyvalent protein-associated domain-containing protein</fullName>
    </recommendedName>
</protein>
<gene>
    <name evidence="2" type="ORF">B3C1_12889</name>
</gene>
<dbReference type="eggNOG" id="COG1040">
    <property type="taxonomic scope" value="Bacteria"/>
</dbReference>
<dbReference type="Pfam" id="PF18796">
    <property type="entry name" value="LPD1"/>
    <property type="match status" value="1"/>
</dbReference>
<dbReference type="AlphaFoldDB" id="K2J7F6"/>
<comment type="caution">
    <text evidence="2">The sequence shown here is derived from an EMBL/GenBank/DDBJ whole genome shotgun (WGS) entry which is preliminary data.</text>
</comment>
<dbReference type="NCBIfam" id="NF041907">
    <property type="entry name" value="CLCA_X"/>
    <property type="match status" value="1"/>
</dbReference>
<accession>K2J7F6</accession>
<evidence type="ECO:0000313" key="2">
    <source>
        <dbReference type="EMBL" id="EKE71053.1"/>
    </source>
</evidence>
<reference evidence="2 3" key="1">
    <citation type="journal article" date="2012" name="J. Bacteriol.">
        <title>Genome Sequence of Gallaecimonas xiamenensis Type Strain 3-C-1.</title>
        <authorList>
            <person name="Lai Q."/>
            <person name="Wang L."/>
            <person name="Wang W."/>
            <person name="Shao Z."/>
        </authorList>
    </citation>
    <scope>NUCLEOTIDE SEQUENCE [LARGE SCALE GENOMIC DNA]</scope>
    <source>
        <strain evidence="2 3">3-C-1</strain>
    </source>
</reference>
<feature type="domain" description="Large polyvalent protein-associated" evidence="1">
    <location>
        <begin position="187"/>
        <end position="261"/>
    </location>
</feature>
<dbReference type="Proteomes" id="UP000006755">
    <property type="component" value="Unassembled WGS sequence"/>
</dbReference>
<dbReference type="InterPro" id="IPR041047">
    <property type="entry name" value="LPD1"/>
</dbReference>
<sequence length="264" mass="29239">MTDQGLSRLHKPYFRRGPDYRFGEDRSFADVRDQFALAGVRVGAWVSAEEQQLAANLVFDALADLAWVLKVPPAVLGLRGQLQLAFGSRGQLSAQAHYEPATRILALAKNAGGGALAHEFWHAFDHHMATKLYPDASPRAMASHLWLARPNFRPHPLNQLLHGVLKTVLLSEDGQSPSDYMTRALALDKGRGRPYFSQPTELLARAFEAFVQDDDEVSNRYLVSGTRQSEAARQGAYPQGSHRRRCQQAFAHYFTALGQALSGA</sequence>
<dbReference type="STRING" id="745411.B3C1_12889"/>